<sequence length="588" mass="60248">MSRRGRLLLGVALVAVLTGCGGLSGTGQVEQGLEVGSGKGPELGVVFPGPGAGADQESIVSGFLSAGASSDAQYDNARAFLTSKVSERWNPDATIVLLADDAPVSTRLVDSATVEVRAKASATIDSGGRLTPAASGATVTATFTVSTVGGEWRIDGIPKDFGRWIAQSYVARLVQPFAVHYVSTSRRSTVPDVRWFPLDRLATRLARAQLDPVPDFLVGAGTTAVPAGTRLLGDAVSVDADGVASVNLVASRLAPGEATRQNLWAQFLTTLTQDPTVGAVSLAVDGVPVDLDGVDGPVDSLSRVGFPAASSSTSTTKPVVRRGADVGVFDPGGSARQQGRPATPSSGYPDVPAEYTHLALSADGTELAAVDPSGDGVSRWRGDTRYEVPGVGGAVGAPAYDRRGFLWVGGLGTQGQRLFVVDTRVDPADPEAARATPVRADWLAGRRVVEARVAADGDRVVVLSTKPDGTGPTLDLAGVVRGSTQRPERLAAPLRLGSGLTSARGLAWLDDRQVVTVAATRAVGARPLVVSVDGSVTALTAAPGARAVAATGGERDLYVVTDKGRLLSRSGVRWVDSGPADDLAAAAG</sequence>
<organism evidence="2 3">
    <name type="scientific">Phycicoccus sonneratiae</name>
    <dbReference type="NCBI Taxonomy" id="2807628"/>
    <lineage>
        <taxon>Bacteria</taxon>
        <taxon>Bacillati</taxon>
        <taxon>Actinomycetota</taxon>
        <taxon>Actinomycetes</taxon>
        <taxon>Micrococcales</taxon>
        <taxon>Intrasporangiaceae</taxon>
        <taxon>Phycicoccus</taxon>
    </lineage>
</organism>
<accession>A0ABS2CM86</accession>
<dbReference type="RefSeq" id="WP_204131391.1">
    <property type="nucleotide sequence ID" value="NZ_JAFDVD010000012.1"/>
</dbReference>
<feature type="domain" description="GerMN" evidence="1">
    <location>
        <begin position="202"/>
        <end position="293"/>
    </location>
</feature>
<proteinExistence type="predicted"/>
<evidence type="ECO:0000259" key="1">
    <source>
        <dbReference type="SMART" id="SM00909"/>
    </source>
</evidence>
<dbReference type="SUPFAM" id="SSF82171">
    <property type="entry name" value="DPP6 N-terminal domain-like"/>
    <property type="match status" value="1"/>
</dbReference>
<reference evidence="2" key="1">
    <citation type="submission" date="2021-02" db="EMBL/GenBank/DDBJ databases">
        <title>Phycicoccus sp. MQZ13P-5T, whole genome shotgun sequence.</title>
        <authorList>
            <person name="Tuo L."/>
        </authorList>
    </citation>
    <scope>NUCLEOTIDE SEQUENCE</scope>
    <source>
        <strain evidence="2">MQZ13P-5</strain>
    </source>
</reference>
<dbReference type="Pfam" id="PF10646">
    <property type="entry name" value="Germane"/>
    <property type="match status" value="1"/>
</dbReference>
<gene>
    <name evidence="2" type="ORF">JQN70_11025</name>
</gene>
<dbReference type="SMART" id="SM00909">
    <property type="entry name" value="Germane"/>
    <property type="match status" value="1"/>
</dbReference>
<evidence type="ECO:0000313" key="2">
    <source>
        <dbReference type="EMBL" id="MBM6400920.1"/>
    </source>
</evidence>
<dbReference type="Pfam" id="PF25976">
    <property type="entry name" value="LpqB_N"/>
    <property type="match status" value="1"/>
</dbReference>
<dbReference type="EMBL" id="JAFDVD010000012">
    <property type="protein sequence ID" value="MBM6400920.1"/>
    <property type="molecule type" value="Genomic_DNA"/>
</dbReference>
<dbReference type="InterPro" id="IPR059026">
    <property type="entry name" value="LpqB_N"/>
</dbReference>
<comment type="caution">
    <text evidence="2">The sequence shown here is derived from an EMBL/GenBank/DDBJ whole genome shotgun (WGS) entry which is preliminary data.</text>
</comment>
<dbReference type="Proteomes" id="UP001430172">
    <property type="component" value="Unassembled WGS sequence"/>
</dbReference>
<dbReference type="InterPro" id="IPR019606">
    <property type="entry name" value="GerMN"/>
</dbReference>
<name>A0ABS2CM86_9MICO</name>
<protein>
    <submittedName>
        <fullName evidence="2">GerMN domain-containing protein</fullName>
    </submittedName>
</protein>
<keyword evidence="3" id="KW-1185">Reference proteome</keyword>
<dbReference type="PROSITE" id="PS51257">
    <property type="entry name" value="PROKAR_LIPOPROTEIN"/>
    <property type="match status" value="1"/>
</dbReference>
<evidence type="ECO:0000313" key="3">
    <source>
        <dbReference type="Proteomes" id="UP001430172"/>
    </source>
</evidence>